<protein>
    <submittedName>
        <fullName evidence="1">Uncharacterized protein</fullName>
    </submittedName>
</protein>
<geneLocation type="plasmid" evidence="2 4">
    <name>pZXPA-20-602k</name>
</geneLocation>
<evidence type="ECO:0000313" key="3">
    <source>
        <dbReference type="Proteomes" id="UP000193675"/>
    </source>
</evidence>
<sequence length="110" mass="11719">MNFAYHKAIASARAVDVALQNRIRCWAVVRPAGETSLVSLAYMDDGAVQAQVIWQGEDRQGAIELVADHLNEGAGAGRELVTALVNMYHSSAPQAGFLDRMVSAVSGAPH</sequence>
<dbReference type="Proteomes" id="UP000516786">
    <property type="component" value="Plasmid pZXPA-20-602k"/>
</dbReference>
<proteinExistence type="predicted"/>
<evidence type="ECO:0000313" key="1">
    <source>
        <dbReference type="EMBL" id="ORL58856.1"/>
    </source>
</evidence>
<dbReference type="Proteomes" id="UP000193675">
    <property type="component" value="Unassembled WGS sequence"/>
</dbReference>
<keyword evidence="2" id="KW-0614">Plasmid</keyword>
<dbReference type="EMBL" id="CP061724">
    <property type="protein sequence ID" value="QOD01590.1"/>
    <property type="molecule type" value="Genomic_DNA"/>
</dbReference>
<name>A0A1X0ZNI4_PSEPU</name>
<accession>A0A1X0ZNI4</accession>
<evidence type="ECO:0000313" key="4">
    <source>
        <dbReference type="Proteomes" id="UP000516786"/>
    </source>
</evidence>
<dbReference type="RefSeq" id="WP_084850923.1">
    <property type="nucleotide sequence ID" value="NZ_CP061724.1"/>
</dbReference>
<reference evidence="2 4" key="2">
    <citation type="submission" date="2020-09" db="EMBL/GenBank/DDBJ databases">
        <title>Co-existence of a novel multidrug-resistance efflux pump with carbapenem resistance gene blaVIM-2 in one megaplasmid in Pseudomonas putida.</title>
        <authorList>
            <person name="Peng K."/>
            <person name="Li R."/>
        </authorList>
    </citation>
    <scope>NUCLEOTIDE SEQUENCE [LARGE SCALE GENOMIC DNA]</scope>
    <source>
        <strain evidence="2 4">ZXPA-20</strain>
        <plasmid evidence="2 4">pZXPA-20-602k</plasmid>
    </source>
</reference>
<reference evidence="1 3" key="1">
    <citation type="submission" date="2017-04" db="EMBL/GenBank/DDBJ databases">
        <title>Presence of VIM-2 positive Pseudomonas species in chickens and their surrounding environment.</title>
        <authorList>
            <person name="Zhang R."/>
        </authorList>
    </citation>
    <scope>NUCLEOTIDE SEQUENCE [LARGE SCALE GENOMIC DNA]</scope>
    <source>
        <strain evidence="1 3">DZ-C18</strain>
    </source>
</reference>
<dbReference type="EMBL" id="NBWC01000049">
    <property type="protein sequence ID" value="ORL58856.1"/>
    <property type="molecule type" value="Genomic_DNA"/>
</dbReference>
<dbReference type="AlphaFoldDB" id="A0A1X0ZNI4"/>
<evidence type="ECO:0000313" key="2">
    <source>
        <dbReference type="EMBL" id="QOD01590.1"/>
    </source>
</evidence>
<organism evidence="1 3">
    <name type="scientific">Pseudomonas putida</name>
    <name type="common">Arthrobacter siderocapsulatus</name>
    <dbReference type="NCBI Taxonomy" id="303"/>
    <lineage>
        <taxon>Bacteria</taxon>
        <taxon>Pseudomonadati</taxon>
        <taxon>Pseudomonadota</taxon>
        <taxon>Gammaproteobacteria</taxon>
        <taxon>Pseudomonadales</taxon>
        <taxon>Pseudomonadaceae</taxon>
        <taxon>Pseudomonas</taxon>
    </lineage>
</organism>
<gene>
    <name evidence="1" type="ORF">B7H17_25365</name>
    <name evidence="2" type="ORF">ID616_30685</name>
</gene>